<keyword evidence="5" id="KW-0460">Magnesium</keyword>
<dbReference type="Gene3D" id="3.90.79.10">
    <property type="entry name" value="Nucleoside Triphosphate Pyrophosphohydrolase"/>
    <property type="match status" value="1"/>
</dbReference>
<dbReference type="PATRIC" id="fig|1050174.4.peg.1049"/>
<proteinExistence type="predicted"/>
<organism evidence="8 9">
    <name type="scientific">Corynebacterium epidermidicanis</name>
    <dbReference type="NCBI Taxonomy" id="1050174"/>
    <lineage>
        <taxon>Bacteria</taxon>
        <taxon>Bacillati</taxon>
        <taxon>Actinomycetota</taxon>
        <taxon>Actinomycetes</taxon>
        <taxon>Mycobacteriales</taxon>
        <taxon>Corynebacteriaceae</taxon>
        <taxon>Corynebacterium</taxon>
    </lineage>
</organism>
<evidence type="ECO:0000256" key="4">
    <source>
        <dbReference type="ARBA" id="ARBA00022801"/>
    </source>
</evidence>
<protein>
    <submittedName>
        <fullName evidence="8">NUDIX family protein</fullName>
    </submittedName>
</protein>
<dbReference type="InterPro" id="IPR000086">
    <property type="entry name" value="NUDIX_hydrolase_dom"/>
</dbReference>
<dbReference type="PROSITE" id="PS51462">
    <property type="entry name" value="NUDIX"/>
    <property type="match status" value="1"/>
</dbReference>
<evidence type="ECO:0000259" key="7">
    <source>
        <dbReference type="PROSITE" id="PS51462"/>
    </source>
</evidence>
<name>A0A0G3GQR2_9CORY</name>
<dbReference type="STRING" id="1050174.CEPID_05180"/>
<dbReference type="OrthoDB" id="7183442at2"/>
<dbReference type="PANTHER" id="PTHR12318">
    <property type="entry name" value="TESTOSTERONE-REGULATED PROTEIN RP2"/>
    <property type="match status" value="1"/>
</dbReference>
<keyword evidence="4" id="KW-0378">Hydrolase</keyword>
<feature type="domain" description="Nudix hydrolase" evidence="7">
    <location>
        <begin position="7"/>
        <end position="169"/>
    </location>
</feature>
<dbReference type="InterPro" id="IPR039121">
    <property type="entry name" value="NUDT19"/>
</dbReference>
<reference evidence="8 9" key="1">
    <citation type="submission" date="2015-05" db="EMBL/GenBank/DDBJ databases">
        <title>Complete genome sequence of Corynebacterium epidermidicanis DSM 45586, isolated from the skin of a dog suffering from pruritus.</title>
        <authorList>
            <person name="Ruckert C."/>
            <person name="Albersmeier A."/>
            <person name="Winkler A."/>
            <person name="Tauch A."/>
        </authorList>
    </citation>
    <scope>NUCLEOTIDE SEQUENCE [LARGE SCALE GENOMIC DNA]</scope>
    <source>
        <strain evidence="8 9">DSM 45586</strain>
    </source>
</reference>
<dbReference type="SUPFAM" id="SSF55811">
    <property type="entry name" value="Nudix"/>
    <property type="match status" value="1"/>
</dbReference>
<dbReference type="InterPro" id="IPR015797">
    <property type="entry name" value="NUDIX_hydrolase-like_dom_sf"/>
</dbReference>
<evidence type="ECO:0000313" key="9">
    <source>
        <dbReference type="Proteomes" id="UP000035368"/>
    </source>
</evidence>
<dbReference type="KEGG" id="cei:CEPID_05180"/>
<dbReference type="CDD" id="cd18870">
    <property type="entry name" value="NUDIX_AcylCoAdiphos_Nudt19"/>
    <property type="match status" value="1"/>
</dbReference>
<dbReference type="GO" id="GO:0016818">
    <property type="term" value="F:hydrolase activity, acting on acid anhydrides, in phosphorus-containing anhydrides"/>
    <property type="evidence" value="ECO:0007669"/>
    <property type="project" value="InterPro"/>
</dbReference>
<comment type="cofactor">
    <cofactor evidence="2">
        <name>Mg(2+)</name>
        <dbReference type="ChEBI" id="CHEBI:18420"/>
    </cofactor>
</comment>
<evidence type="ECO:0000256" key="2">
    <source>
        <dbReference type="ARBA" id="ARBA00001946"/>
    </source>
</evidence>
<evidence type="ECO:0000256" key="6">
    <source>
        <dbReference type="ARBA" id="ARBA00023211"/>
    </source>
</evidence>
<evidence type="ECO:0000256" key="3">
    <source>
        <dbReference type="ARBA" id="ARBA00022723"/>
    </source>
</evidence>
<dbReference type="RefSeq" id="WP_047240019.1">
    <property type="nucleotide sequence ID" value="NZ_CP011541.1"/>
</dbReference>
<evidence type="ECO:0000313" key="8">
    <source>
        <dbReference type="EMBL" id="AKK02905.1"/>
    </source>
</evidence>
<evidence type="ECO:0000256" key="1">
    <source>
        <dbReference type="ARBA" id="ARBA00001936"/>
    </source>
</evidence>
<keyword evidence="3" id="KW-0479">Metal-binding</keyword>
<accession>A0A0G3GQR2</accession>
<keyword evidence="9" id="KW-1185">Reference proteome</keyword>
<dbReference type="GO" id="GO:0046872">
    <property type="term" value="F:metal ion binding"/>
    <property type="evidence" value="ECO:0007669"/>
    <property type="project" value="UniProtKB-KW"/>
</dbReference>
<keyword evidence="6" id="KW-0464">Manganese</keyword>
<dbReference type="EMBL" id="CP011541">
    <property type="protein sequence ID" value="AKK02905.1"/>
    <property type="molecule type" value="Genomic_DNA"/>
</dbReference>
<evidence type="ECO:0000256" key="5">
    <source>
        <dbReference type="ARBA" id="ARBA00022842"/>
    </source>
</evidence>
<dbReference type="AlphaFoldDB" id="A0A0G3GQR2"/>
<sequence length="255" mass="28309">MITGVNGARLAATVLLVRDTPLGLEVYVQERVSEMPTFPNTTVFPGGGVDERDLGDSAGIDTARWSKQLGMPPEIAHGIVMAAVREVFEETGVLLARDREGLMVECTRAFDQERQALESKALSFSEFLKRHEFTLAPELLRPFARWVGPEGAEVQFDAFSFVAQLPPGQSCQGDTREASSTGWFAPSVLLGGWRTGLLRLVVPTWAQLKVLSMYSSVAELNNLLQDPDMTPIIGDPRDNPWFNEYFSHIDHPERF</sequence>
<dbReference type="Proteomes" id="UP000035368">
    <property type="component" value="Chromosome"/>
</dbReference>
<comment type="cofactor">
    <cofactor evidence="1">
        <name>Mn(2+)</name>
        <dbReference type="ChEBI" id="CHEBI:29035"/>
    </cofactor>
</comment>
<gene>
    <name evidence="8" type="ORF">CEPID_05180</name>
</gene>
<dbReference type="PANTHER" id="PTHR12318:SF0">
    <property type="entry name" value="ACYL-COENZYME A DIPHOSPHATASE NUDT19"/>
    <property type="match status" value="1"/>
</dbReference>